<comment type="caution">
    <text evidence="2">The sequence shown here is derived from an EMBL/GenBank/DDBJ whole genome shotgun (WGS) entry which is preliminary data.</text>
</comment>
<sequence length="186" mass="20769">MREGQHGEGQISPAKPEGIKKNIALSMIERGRDAVEKKSLRKKQMEALRGIGDGAEVMLYARKAQVISENSDMLLTLGMKKEDIDMFVNRVEEEISLLSDTLSDPNISEDEGNIRIQKNILKQLQDNLISSAKEHGYVYSKIVQLIQGVAHTASFDEQDLPQSQKDSIREFEDARAQAKAQAKSKA</sequence>
<dbReference type="EMBL" id="LCAW01000005">
    <property type="protein sequence ID" value="KKR99513.1"/>
    <property type="molecule type" value="Genomic_DNA"/>
</dbReference>
<evidence type="ECO:0000256" key="1">
    <source>
        <dbReference type="SAM" id="MobiDB-lite"/>
    </source>
</evidence>
<evidence type="ECO:0000313" key="3">
    <source>
        <dbReference type="Proteomes" id="UP000033930"/>
    </source>
</evidence>
<feature type="compositionally biased region" description="Basic and acidic residues" evidence="1">
    <location>
        <begin position="166"/>
        <end position="176"/>
    </location>
</feature>
<evidence type="ECO:0000313" key="2">
    <source>
        <dbReference type="EMBL" id="KKR99513.1"/>
    </source>
</evidence>
<protein>
    <submittedName>
        <fullName evidence="2">Uncharacterized protein</fullName>
    </submittedName>
</protein>
<proteinExistence type="predicted"/>
<organism evidence="2 3">
    <name type="scientific">Candidatus Uhrbacteria bacterium GW2011_GWC1_41_20</name>
    <dbReference type="NCBI Taxonomy" id="1618983"/>
    <lineage>
        <taxon>Bacteria</taxon>
        <taxon>Candidatus Uhriibacteriota</taxon>
    </lineage>
</organism>
<feature type="region of interest" description="Disordered" evidence="1">
    <location>
        <begin position="157"/>
        <end position="186"/>
    </location>
</feature>
<name>A0A0G0VFA3_9BACT</name>
<dbReference type="Proteomes" id="UP000033930">
    <property type="component" value="Unassembled WGS sequence"/>
</dbReference>
<reference evidence="2 3" key="1">
    <citation type="journal article" date="2015" name="Nature">
        <title>rRNA introns, odd ribosomes, and small enigmatic genomes across a large radiation of phyla.</title>
        <authorList>
            <person name="Brown C.T."/>
            <person name="Hug L.A."/>
            <person name="Thomas B.C."/>
            <person name="Sharon I."/>
            <person name="Castelle C.J."/>
            <person name="Singh A."/>
            <person name="Wilkins M.J."/>
            <person name="Williams K.H."/>
            <person name="Banfield J.F."/>
        </authorList>
    </citation>
    <scope>NUCLEOTIDE SEQUENCE [LARGE SCALE GENOMIC DNA]</scope>
</reference>
<gene>
    <name evidence="2" type="ORF">UU50_C0005G0020</name>
</gene>
<dbReference type="AlphaFoldDB" id="A0A0G0VFA3"/>
<accession>A0A0G0VFA3</accession>
<feature type="compositionally biased region" description="Low complexity" evidence="1">
    <location>
        <begin position="177"/>
        <end position="186"/>
    </location>
</feature>